<dbReference type="Gene3D" id="3.30.450.20">
    <property type="entry name" value="PAS domain"/>
    <property type="match status" value="1"/>
</dbReference>
<evidence type="ECO:0000259" key="2">
    <source>
        <dbReference type="PROSITE" id="PS50112"/>
    </source>
</evidence>
<accession>A0ABT0WEP2</accession>
<evidence type="ECO:0000256" key="1">
    <source>
        <dbReference type="SAM" id="Phobius"/>
    </source>
</evidence>
<dbReference type="SMART" id="SM00091">
    <property type="entry name" value="PAS"/>
    <property type="match status" value="1"/>
</dbReference>
<dbReference type="InterPro" id="IPR035965">
    <property type="entry name" value="PAS-like_dom_sf"/>
</dbReference>
<keyword evidence="4" id="KW-1185">Reference proteome</keyword>
<evidence type="ECO:0000313" key="3">
    <source>
        <dbReference type="EMBL" id="MCM2534023.1"/>
    </source>
</evidence>
<sequence>MRTGNMKNTFNWILIFGLILFTVLLDKAGPVLFPSVTMVKYASLVVLVGTLPILIFTLNKIKRTNEELRKSKLKLKNIFDTLDVAIWSHDLKTNTLLITPGIEKLYGYTLNDFYEDLTLWKKVIYPEDFQIIDDREWRIALGEAVTSEYRIIRQTEKSAGFGTEVFQLLIIKGI</sequence>
<dbReference type="NCBIfam" id="TIGR00229">
    <property type="entry name" value="sensory_box"/>
    <property type="match status" value="1"/>
</dbReference>
<protein>
    <submittedName>
        <fullName evidence="3">PAS domain-containing protein</fullName>
    </submittedName>
</protein>
<keyword evidence="1" id="KW-0472">Membrane</keyword>
<feature type="domain" description="PAS" evidence="2">
    <location>
        <begin position="71"/>
        <end position="148"/>
    </location>
</feature>
<reference evidence="3 4" key="1">
    <citation type="submission" date="2022-06" db="EMBL/GenBank/DDBJ databases">
        <authorList>
            <person name="Jeon C.O."/>
        </authorList>
    </citation>
    <scope>NUCLEOTIDE SEQUENCE [LARGE SCALE GENOMIC DNA]</scope>
    <source>
        <strain evidence="3 4">KCTC 13943</strain>
    </source>
</reference>
<keyword evidence="1" id="KW-1133">Transmembrane helix</keyword>
<dbReference type="EMBL" id="JAMQCR010000001">
    <property type="protein sequence ID" value="MCM2534023.1"/>
    <property type="molecule type" value="Genomic_DNA"/>
</dbReference>
<dbReference type="InterPro" id="IPR000014">
    <property type="entry name" value="PAS"/>
</dbReference>
<evidence type="ECO:0000313" key="4">
    <source>
        <dbReference type="Proteomes" id="UP001523262"/>
    </source>
</evidence>
<gene>
    <name evidence="3" type="ORF">NDK43_18705</name>
</gene>
<dbReference type="SUPFAM" id="SSF55785">
    <property type="entry name" value="PYP-like sensor domain (PAS domain)"/>
    <property type="match status" value="1"/>
</dbReference>
<proteinExistence type="predicted"/>
<organism evidence="3 4">
    <name type="scientific">Neobacillus pocheonensis</name>
    <dbReference type="NCBI Taxonomy" id="363869"/>
    <lineage>
        <taxon>Bacteria</taxon>
        <taxon>Bacillati</taxon>
        <taxon>Bacillota</taxon>
        <taxon>Bacilli</taxon>
        <taxon>Bacillales</taxon>
        <taxon>Bacillaceae</taxon>
        <taxon>Neobacillus</taxon>
    </lineage>
</organism>
<feature type="transmembrane region" description="Helical" evidence="1">
    <location>
        <begin position="38"/>
        <end position="59"/>
    </location>
</feature>
<name>A0ABT0WEP2_9BACI</name>
<dbReference type="PROSITE" id="PS50112">
    <property type="entry name" value="PAS"/>
    <property type="match status" value="1"/>
</dbReference>
<dbReference type="CDD" id="cd00130">
    <property type="entry name" value="PAS"/>
    <property type="match status" value="1"/>
</dbReference>
<comment type="caution">
    <text evidence="3">The sequence shown here is derived from an EMBL/GenBank/DDBJ whole genome shotgun (WGS) entry which is preliminary data.</text>
</comment>
<dbReference type="InterPro" id="IPR013655">
    <property type="entry name" value="PAS_fold_3"/>
</dbReference>
<dbReference type="Proteomes" id="UP001523262">
    <property type="component" value="Unassembled WGS sequence"/>
</dbReference>
<dbReference type="Pfam" id="PF08447">
    <property type="entry name" value="PAS_3"/>
    <property type="match status" value="1"/>
</dbReference>
<keyword evidence="1" id="KW-0812">Transmembrane</keyword>